<dbReference type="InterPro" id="IPR036138">
    <property type="entry name" value="PBP_dimer_sf"/>
</dbReference>
<comment type="subcellular location">
    <subcellularLocation>
        <location evidence="1">Membrane</location>
    </subcellularLocation>
</comment>
<gene>
    <name evidence="7" type="ORF">IAD24_01845</name>
</gene>
<dbReference type="SUPFAM" id="SSF54184">
    <property type="entry name" value="Penicillin-binding protein 2x (pbp-2x), c-terminal domain"/>
    <property type="match status" value="2"/>
</dbReference>
<dbReference type="Gene3D" id="3.30.450.330">
    <property type="match status" value="1"/>
</dbReference>
<dbReference type="Pfam" id="PF00905">
    <property type="entry name" value="Transpeptidase"/>
    <property type="match status" value="1"/>
</dbReference>
<dbReference type="SMART" id="SM00740">
    <property type="entry name" value="PASTA"/>
    <property type="match status" value="2"/>
</dbReference>
<reference evidence="7" key="2">
    <citation type="journal article" date="2021" name="PeerJ">
        <title>Extensive microbial diversity within the chicken gut microbiome revealed by metagenomics and culture.</title>
        <authorList>
            <person name="Gilroy R."/>
            <person name="Ravi A."/>
            <person name="Getino M."/>
            <person name="Pursley I."/>
            <person name="Horton D.L."/>
            <person name="Alikhan N.F."/>
            <person name="Baker D."/>
            <person name="Gharbi K."/>
            <person name="Hall N."/>
            <person name="Watson M."/>
            <person name="Adriaenssens E.M."/>
            <person name="Foster-Nyarko E."/>
            <person name="Jarju S."/>
            <person name="Secka A."/>
            <person name="Antonio M."/>
            <person name="Oren A."/>
            <person name="Chaudhuri R.R."/>
            <person name="La Ragione R."/>
            <person name="Hildebrand F."/>
            <person name="Pallen M.J."/>
        </authorList>
    </citation>
    <scope>NUCLEOTIDE SEQUENCE</scope>
    <source>
        <strain evidence="7">ChiGjej2B2-16831</strain>
    </source>
</reference>
<dbReference type="CDD" id="cd06577">
    <property type="entry name" value="PASTA_pknB"/>
    <property type="match status" value="1"/>
</dbReference>
<dbReference type="AlphaFoldDB" id="A0A9D1SS91"/>
<protein>
    <submittedName>
        <fullName evidence="7">PASTA domain-containing protein</fullName>
    </submittedName>
</protein>
<dbReference type="InterPro" id="IPR005543">
    <property type="entry name" value="PASTA_dom"/>
</dbReference>
<reference evidence="7" key="1">
    <citation type="submission" date="2020-10" db="EMBL/GenBank/DDBJ databases">
        <authorList>
            <person name="Gilroy R."/>
        </authorList>
    </citation>
    <scope>NUCLEOTIDE SEQUENCE</scope>
    <source>
        <strain evidence="7">ChiGjej2B2-16831</strain>
    </source>
</reference>
<evidence type="ECO:0000256" key="2">
    <source>
        <dbReference type="ARBA" id="ARBA00007171"/>
    </source>
</evidence>
<feature type="transmembrane region" description="Helical" evidence="5">
    <location>
        <begin position="12"/>
        <end position="31"/>
    </location>
</feature>
<dbReference type="Pfam" id="PF03717">
    <property type="entry name" value="PBP_dimer"/>
    <property type="match status" value="1"/>
</dbReference>
<dbReference type="InterPro" id="IPR005311">
    <property type="entry name" value="PBP_dimer"/>
</dbReference>
<proteinExistence type="inferred from homology"/>
<dbReference type="InterPro" id="IPR012338">
    <property type="entry name" value="Beta-lactam/transpept-like"/>
</dbReference>
<feature type="domain" description="PASTA" evidence="6">
    <location>
        <begin position="582"/>
        <end position="648"/>
    </location>
</feature>
<dbReference type="SUPFAM" id="SSF56519">
    <property type="entry name" value="Penicillin binding protein dimerisation domain"/>
    <property type="match status" value="1"/>
</dbReference>
<dbReference type="Gene3D" id="3.90.1310.10">
    <property type="entry name" value="Penicillin-binding protein 2a (Domain 2)"/>
    <property type="match status" value="1"/>
</dbReference>
<keyword evidence="3 5" id="KW-0472">Membrane</keyword>
<dbReference type="GO" id="GO:0071555">
    <property type="term" value="P:cell wall organization"/>
    <property type="evidence" value="ECO:0007669"/>
    <property type="project" value="TreeGrafter"/>
</dbReference>
<organism evidence="7 8">
    <name type="scientific">Candidatus Aphodomorpha intestinavium</name>
    <dbReference type="NCBI Taxonomy" id="2840672"/>
    <lineage>
        <taxon>Bacteria</taxon>
        <taxon>Bacillati</taxon>
        <taxon>Bacillota</taxon>
        <taxon>Clostridia</taxon>
        <taxon>Eubacteriales</taxon>
        <taxon>Candidatus Aphodomorpha</taxon>
    </lineage>
</organism>
<name>A0A9D1SS91_9FIRM</name>
<feature type="domain" description="PASTA" evidence="6">
    <location>
        <begin position="656"/>
        <end position="719"/>
    </location>
</feature>
<comment type="caution">
    <text evidence="7">The sequence shown here is derived from an EMBL/GenBank/DDBJ whole genome shotgun (WGS) entry which is preliminary data.</text>
</comment>
<dbReference type="InterPro" id="IPR050515">
    <property type="entry name" value="Beta-lactam/transpept"/>
</dbReference>
<dbReference type="GO" id="GO:0005886">
    <property type="term" value="C:plasma membrane"/>
    <property type="evidence" value="ECO:0007669"/>
    <property type="project" value="TreeGrafter"/>
</dbReference>
<keyword evidence="5" id="KW-1133">Transmembrane helix</keyword>
<keyword evidence="5" id="KW-0812">Transmembrane</keyword>
<comment type="similarity">
    <text evidence="2">Belongs to the transpeptidase family.</text>
</comment>
<accession>A0A9D1SS91</accession>
<evidence type="ECO:0000256" key="3">
    <source>
        <dbReference type="ARBA" id="ARBA00023136"/>
    </source>
</evidence>
<evidence type="ECO:0000256" key="5">
    <source>
        <dbReference type="SAM" id="Phobius"/>
    </source>
</evidence>
<dbReference type="PANTHER" id="PTHR30627:SF1">
    <property type="entry name" value="PEPTIDOGLYCAN D,D-TRANSPEPTIDASE FTSI"/>
    <property type="match status" value="1"/>
</dbReference>
<dbReference type="Gene3D" id="3.30.10.20">
    <property type="match status" value="2"/>
</dbReference>
<evidence type="ECO:0000259" key="6">
    <source>
        <dbReference type="PROSITE" id="PS51178"/>
    </source>
</evidence>
<dbReference type="Gene3D" id="3.40.710.10">
    <property type="entry name" value="DD-peptidase/beta-lactamase superfamily"/>
    <property type="match status" value="1"/>
</dbReference>
<dbReference type="Proteomes" id="UP000824128">
    <property type="component" value="Unassembled WGS sequence"/>
</dbReference>
<evidence type="ECO:0000256" key="1">
    <source>
        <dbReference type="ARBA" id="ARBA00004370"/>
    </source>
</evidence>
<sequence>MAAPAPKLKKRLLILMGFAAVLFLLLVFRLFQVQIIDGPRLEEMALTQQTRRSALEAQRGRILDTNGTVLAQSGNSYRVLVNPQVIDGNEAEAESERVRISDLVSQILDLSYDEVYSKVARTDRSQLVLKRQVSSDVVDEIISLNLPTGVITFSPDMTRKYSNGTLFAQLIGFTGIDGEGQTGIEASLDEYLAGEDGRLVAPKDAQGNPLPYGEEEYIAPINGYDVTLTADTAAQGYLETALAECMSVNNAKTVTGIVMDPSTGEILATATNPTFDLNNPDRSDVTTLMAMSRNRSVTDTFEPGSIFKIITLAAALDSGTVTMDSTFECDGSLTFRTERIRCWGNHGHQTLAEACENSCNCAFMQMALDMGVDTFYDYIYAFGFGVSTESGIPGEDTGEVIHRKYVRETDLARIGFGQSITTTPLQMLAAASAAINGGMLMQPYVIKSISSTDAETDVTTYLEQTEPVQLRRVIKPETSAQVRQLLQSVVENGSGSNAQIPGYTVGGKTGTAQKYDENGNVSSTLLIASFIGFVPADDPQLICLILVDEPSVPVIYGSTVAAPFVQRALANLVQYYSIRPNTEENLELVEVPNVVGETAERASYLLERAGFPEAIYTESEEQALVTAQVPEAGTEVVEGTRVVIYTTMTTYSDEDTPQDLVEVPNLINDRRQDAFDKLDRLGLVLVYDKSACLGRIKTQSIEEGTRVPPGTEITVTFDSTPTGTITPALPGGGILPTPAP</sequence>
<evidence type="ECO:0000313" key="8">
    <source>
        <dbReference type="Proteomes" id="UP000824128"/>
    </source>
</evidence>
<evidence type="ECO:0000313" key="7">
    <source>
        <dbReference type="EMBL" id="HIU93878.1"/>
    </source>
</evidence>
<feature type="region of interest" description="Disordered" evidence="4">
    <location>
        <begin position="717"/>
        <end position="740"/>
    </location>
</feature>
<dbReference type="InterPro" id="IPR001460">
    <property type="entry name" value="PCN-bd_Tpept"/>
</dbReference>
<dbReference type="SUPFAM" id="SSF56601">
    <property type="entry name" value="beta-lactamase/transpeptidase-like"/>
    <property type="match status" value="1"/>
</dbReference>
<dbReference type="PROSITE" id="PS51178">
    <property type="entry name" value="PASTA"/>
    <property type="match status" value="2"/>
</dbReference>
<dbReference type="GO" id="GO:0008658">
    <property type="term" value="F:penicillin binding"/>
    <property type="evidence" value="ECO:0007669"/>
    <property type="project" value="InterPro"/>
</dbReference>
<dbReference type="Pfam" id="PF03793">
    <property type="entry name" value="PASTA"/>
    <property type="match status" value="2"/>
</dbReference>
<dbReference type="EMBL" id="DVNZ01000060">
    <property type="protein sequence ID" value="HIU93878.1"/>
    <property type="molecule type" value="Genomic_DNA"/>
</dbReference>
<evidence type="ECO:0000256" key="4">
    <source>
        <dbReference type="SAM" id="MobiDB-lite"/>
    </source>
</evidence>
<dbReference type="PANTHER" id="PTHR30627">
    <property type="entry name" value="PEPTIDOGLYCAN D,D-TRANSPEPTIDASE"/>
    <property type="match status" value="1"/>
</dbReference>